<keyword evidence="1" id="KW-1133">Transmembrane helix</keyword>
<feature type="transmembrane region" description="Helical" evidence="1">
    <location>
        <begin position="258"/>
        <end position="288"/>
    </location>
</feature>
<dbReference type="OrthoDB" id="3550824at2759"/>
<accession>A0A6A5WJT8</accession>
<keyword evidence="1" id="KW-0472">Membrane</keyword>
<keyword evidence="1" id="KW-0812">Transmembrane</keyword>
<sequence>MEVPVVGRRAHASLLYLPTRPTPDTPDPLGILKVNGIYGPGTWAGWLLTIFASWLAIFTATRERNRKGVRHDLIMHLVFTNWAAIDVFRQLGFRQAASDDEARKELGGAIAAALMITFWGLLTALWQLGFCVFFDKDNGTDSSSRTVWDLVLQYKRCIVLLVGTVLPSIALFVFECYLPGLTDKGGGIADSVPAFHLDGTDPGIHWGALVGAGTIGMWSVTFSFLCLAFVALCYFSERHNAAGLLGRQVPLFDGDMDFPAMLIIPVFLSFCLSAFISFFISGGFYAFIVLGLHHESMWRTILDTRTRNGDSRKNCFAMPCTPQKISDWDQAFGLMVGLVMLAVEVVPGFVGWVLRKTGEEKVPSRAYTVLNERGDDRGTSV</sequence>
<name>A0A6A5WJT8_9PLEO</name>
<reference evidence="2" key="1">
    <citation type="journal article" date="2020" name="Stud. Mycol.">
        <title>101 Dothideomycetes genomes: a test case for predicting lifestyles and emergence of pathogens.</title>
        <authorList>
            <person name="Haridas S."/>
            <person name="Albert R."/>
            <person name="Binder M."/>
            <person name="Bloem J."/>
            <person name="Labutti K."/>
            <person name="Salamov A."/>
            <person name="Andreopoulos B."/>
            <person name="Baker S."/>
            <person name="Barry K."/>
            <person name="Bills G."/>
            <person name="Bluhm B."/>
            <person name="Cannon C."/>
            <person name="Castanera R."/>
            <person name="Culley D."/>
            <person name="Daum C."/>
            <person name="Ezra D."/>
            <person name="Gonzalez J."/>
            <person name="Henrissat B."/>
            <person name="Kuo A."/>
            <person name="Liang C."/>
            <person name="Lipzen A."/>
            <person name="Lutzoni F."/>
            <person name="Magnuson J."/>
            <person name="Mondo S."/>
            <person name="Nolan M."/>
            <person name="Ohm R."/>
            <person name="Pangilinan J."/>
            <person name="Park H.-J."/>
            <person name="Ramirez L."/>
            <person name="Alfaro M."/>
            <person name="Sun H."/>
            <person name="Tritt A."/>
            <person name="Yoshinaga Y."/>
            <person name="Zwiers L.-H."/>
            <person name="Turgeon B."/>
            <person name="Goodwin S."/>
            <person name="Spatafora J."/>
            <person name="Crous P."/>
            <person name="Grigoriev I."/>
        </authorList>
    </citation>
    <scope>NUCLEOTIDE SEQUENCE</scope>
    <source>
        <strain evidence="2">CBS 123094</strain>
    </source>
</reference>
<evidence type="ECO:0000313" key="3">
    <source>
        <dbReference type="Proteomes" id="UP000799779"/>
    </source>
</evidence>
<protein>
    <recommendedName>
        <fullName evidence="4">Transmembrane protein</fullName>
    </recommendedName>
</protein>
<evidence type="ECO:0000313" key="2">
    <source>
        <dbReference type="EMBL" id="KAF2001932.1"/>
    </source>
</evidence>
<feature type="transmembrane region" description="Helical" evidence="1">
    <location>
        <begin position="215"/>
        <end position="237"/>
    </location>
</feature>
<organism evidence="2 3">
    <name type="scientific">Amniculicola lignicola CBS 123094</name>
    <dbReference type="NCBI Taxonomy" id="1392246"/>
    <lineage>
        <taxon>Eukaryota</taxon>
        <taxon>Fungi</taxon>
        <taxon>Dikarya</taxon>
        <taxon>Ascomycota</taxon>
        <taxon>Pezizomycotina</taxon>
        <taxon>Dothideomycetes</taxon>
        <taxon>Pleosporomycetidae</taxon>
        <taxon>Pleosporales</taxon>
        <taxon>Amniculicolaceae</taxon>
        <taxon>Amniculicola</taxon>
    </lineage>
</organism>
<dbReference type="AlphaFoldDB" id="A0A6A5WJT8"/>
<feature type="transmembrane region" description="Helical" evidence="1">
    <location>
        <begin position="43"/>
        <end position="61"/>
    </location>
</feature>
<feature type="transmembrane region" description="Helical" evidence="1">
    <location>
        <begin position="154"/>
        <end position="174"/>
    </location>
</feature>
<feature type="transmembrane region" description="Helical" evidence="1">
    <location>
        <begin position="111"/>
        <end position="134"/>
    </location>
</feature>
<feature type="transmembrane region" description="Helical" evidence="1">
    <location>
        <begin position="331"/>
        <end position="354"/>
    </location>
</feature>
<dbReference type="Proteomes" id="UP000799779">
    <property type="component" value="Unassembled WGS sequence"/>
</dbReference>
<evidence type="ECO:0008006" key="4">
    <source>
        <dbReference type="Google" id="ProtNLM"/>
    </source>
</evidence>
<keyword evidence="3" id="KW-1185">Reference proteome</keyword>
<gene>
    <name evidence="2" type="ORF">P154DRAFT_562358</name>
</gene>
<dbReference type="EMBL" id="ML977580">
    <property type="protein sequence ID" value="KAF2001932.1"/>
    <property type="molecule type" value="Genomic_DNA"/>
</dbReference>
<evidence type="ECO:0000256" key="1">
    <source>
        <dbReference type="SAM" id="Phobius"/>
    </source>
</evidence>
<feature type="transmembrane region" description="Helical" evidence="1">
    <location>
        <begin position="73"/>
        <end position="91"/>
    </location>
</feature>
<proteinExistence type="predicted"/>